<feature type="transmembrane region" description="Helical" evidence="1">
    <location>
        <begin position="35"/>
        <end position="54"/>
    </location>
</feature>
<evidence type="ECO:0000259" key="2">
    <source>
        <dbReference type="Pfam" id="PF12146"/>
    </source>
</evidence>
<gene>
    <name evidence="3" type="ORF">NC653_034452</name>
</gene>
<dbReference type="EMBL" id="JAQIZT010000015">
    <property type="protein sequence ID" value="KAJ6969897.1"/>
    <property type="molecule type" value="Genomic_DNA"/>
</dbReference>
<protein>
    <submittedName>
        <fullName evidence="3">Monoacylglycerol lipase-like</fullName>
    </submittedName>
</protein>
<keyword evidence="1" id="KW-0472">Membrane</keyword>
<dbReference type="InterPro" id="IPR022742">
    <property type="entry name" value="Hydrolase_4"/>
</dbReference>
<keyword evidence="1" id="KW-0812">Transmembrane</keyword>
<dbReference type="Pfam" id="PF12146">
    <property type="entry name" value="Hydrolase_4"/>
    <property type="match status" value="1"/>
</dbReference>
<dbReference type="Proteomes" id="UP001164929">
    <property type="component" value="Chromosome 15"/>
</dbReference>
<keyword evidence="4" id="KW-1185">Reference proteome</keyword>
<name>A0AAD6LML3_9ROSI</name>
<dbReference type="AlphaFoldDB" id="A0AAD6LML3"/>
<dbReference type="PANTHER" id="PTHR11614">
    <property type="entry name" value="PHOSPHOLIPASE-RELATED"/>
    <property type="match status" value="1"/>
</dbReference>
<dbReference type="Gene3D" id="3.40.50.1820">
    <property type="entry name" value="alpha/beta hydrolase"/>
    <property type="match status" value="1"/>
</dbReference>
<sequence length="297" mass="31716">MAMVQSPKAATSSSPSLILTSGASGRIRALFSVQALKSLLMLINAFFLLLLVPFGGRRRTVVSAGVSARGSSSSSFGDQKSKDDRLLQESGVHRTKLRVPATVVPWKSGGGSGVTAVVDSEVGGRRAIAIKRALQEDDPNTVREFSLFVSARSDTIFTQSWTSVSVKIRGLVVLMHGLNEHSGRYSDFAKKLNANGFKVYGMDWIGHGGSDGLHGYVHSLDYAVDDLKSFLDKVLSENPGLPCFCFGHSTGAAIVLKAVMDPKVEDRVSGVVFTSPAVGIQPSHPFVVVRISIIPDI</sequence>
<comment type="caution">
    <text evidence="3">The sequence shown here is derived from an EMBL/GenBank/DDBJ whole genome shotgun (WGS) entry which is preliminary data.</text>
</comment>
<evidence type="ECO:0000313" key="4">
    <source>
        <dbReference type="Proteomes" id="UP001164929"/>
    </source>
</evidence>
<keyword evidence="1" id="KW-1133">Transmembrane helix</keyword>
<dbReference type="InterPro" id="IPR029058">
    <property type="entry name" value="AB_hydrolase_fold"/>
</dbReference>
<feature type="domain" description="Serine aminopeptidase S33" evidence="2">
    <location>
        <begin position="168"/>
        <end position="283"/>
    </location>
</feature>
<accession>A0AAD6LML3</accession>
<evidence type="ECO:0000256" key="1">
    <source>
        <dbReference type="SAM" id="Phobius"/>
    </source>
</evidence>
<proteinExistence type="predicted"/>
<evidence type="ECO:0000313" key="3">
    <source>
        <dbReference type="EMBL" id="KAJ6969897.1"/>
    </source>
</evidence>
<dbReference type="InterPro" id="IPR051044">
    <property type="entry name" value="MAG_DAG_Lipase"/>
</dbReference>
<dbReference type="SUPFAM" id="SSF53474">
    <property type="entry name" value="alpha/beta-Hydrolases"/>
    <property type="match status" value="1"/>
</dbReference>
<reference evidence="3" key="1">
    <citation type="journal article" date="2023" name="Mol. Ecol. Resour.">
        <title>Chromosome-level genome assembly of a triploid poplar Populus alba 'Berolinensis'.</title>
        <authorList>
            <person name="Chen S."/>
            <person name="Yu Y."/>
            <person name="Wang X."/>
            <person name="Wang S."/>
            <person name="Zhang T."/>
            <person name="Zhou Y."/>
            <person name="He R."/>
            <person name="Meng N."/>
            <person name="Wang Y."/>
            <person name="Liu W."/>
            <person name="Liu Z."/>
            <person name="Liu J."/>
            <person name="Guo Q."/>
            <person name="Huang H."/>
            <person name="Sederoff R.R."/>
            <person name="Wang G."/>
            <person name="Qu G."/>
            <person name="Chen S."/>
        </authorList>
    </citation>
    <scope>NUCLEOTIDE SEQUENCE</scope>
    <source>
        <strain evidence="3">SC-2020</strain>
    </source>
</reference>
<organism evidence="3 4">
    <name type="scientific">Populus alba x Populus x berolinensis</name>
    <dbReference type="NCBI Taxonomy" id="444605"/>
    <lineage>
        <taxon>Eukaryota</taxon>
        <taxon>Viridiplantae</taxon>
        <taxon>Streptophyta</taxon>
        <taxon>Embryophyta</taxon>
        <taxon>Tracheophyta</taxon>
        <taxon>Spermatophyta</taxon>
        <taxon>Magnoliopsida</taxon>
        <taxon>eudicotyledons</taxon>
        <taxon>Gunneridae</taxon>
        <taxon>Pentapetalae</taxon>
        <taxon>rosids</taxon>
        <taxon>fabids</taxon>
        <taxon>Malpighiales</taxon>
        <taxon>Salicaceae</taxon>
        <taxon>Saliceae</taxon>
        <taxon>Populus</taxon>
    </lineage>
</organism>